<sequence length="265" mass="29961">MKDDSYFGIKGYTPTSLVDWPDKICSVVFFGGCTFRCPYCHNSSLVLHPDTLEDLSLEAILSHIESRSKWIDGVTVTGGEPTARRALPDFLSLLRQRSIPVKLDTNGSNPSLLEQLIENDLVAAVYMDVKAPLDRRLYSLVAGTAVIPEIIQRSIDILKRSSIEIVFRTTVAPGLVAERELYEIRRSLGEVDVFLVQRFRNGATLDPKLSQLPEFPEERFQRMRACYEVRRRSTQYPWPFSIQGAEAIGEKTPFLAAALQHAYEH</sequence>
<dbReference type="Pfam" id="PF04055">
    <property type="entry name" value="Radical_SAM"/>
    <property type="match status" value="1"/>
</dbReference>
<evidence type="ECO:0000256" key="6">
    <source>
        <dbReference type="ARBA" id="ARBA00023014"/>
    </source>
</evidence>
<dbReference type="InterPro" id="IPR013785">
    <property type="entry name" value="Aldolase_TIM"/>
</dbReference>
<comment type="caution">
    <text evidence="8">The sequence shown here is derived from an EMBL/GenBank/DDBJ whole genome shotgun (WGS) entry which is preliminary data.</text>
</comment>
<comment type="cofactor">
    <cofactor evidence="1">
        <name>[4Fe-4S] cluster</name>
        <dbReference type="ChEBI" id="CHEBI:49883"/>
    </cofactor>
</comment>
<dbReference type="GO" id="GO:0046872">
    <property type="term" value="F:metal ion binding"/>
    <property type="evidence" value="ECO:0007669"/>
    <property type="project" value="UniProtKB-KW"/>
</dbReference>
<proteinExistence type="predicted"/>
<accession>A0A7C4ARC3</accession>
<dbReference type="EMBL" id="DTGT01000149">
    <property type="protein sequence ID" value="HGH60584.1"/>
    <property type="molecule type" value="Genomic_DNA"/>
</dbReference>
<dbReference type="Gene3D" id="3.20.20.70">
    <property type="entry name" value="Aldolase class I"/>
    <property type="match status" value="1"/>
</dbReference>
<name>A0A7C4ARC3_9BACT</name>
<evidence type="ECO:0000256" key="1">
    <source>
        <dbReference type="ARBA" id="ARBA00001966"/>
    </source>
</evidence>
<keyword evidence="4" id="KW-0479">Metal-binding</keyword>
<evidence type="ECO:0000256" key="4">
    <source>
        <dbReference type="ARBA" id="ARBA00022723"/>
    </source>
</evidence>
<protein>
    <submittedName>
        <fullName evidence="8">Anaerobic ribonucleoside-triphosphate reductase activating protein</fullName>
    </submittedName>
</protein>
<dbReference type="PANTHER" id="PTHR30352:SF13">
    <property type="entry name" value="GLYCYL-RADICAL ENZYME ACTIVATING ENZYME YJJW-RELATED"/>
    <property type="match status" value="1"/>
</dbReference>
<dbReference type="SFLD" id="SFLDS00029">
    <property type="entry name" value="Radical_SAM"/>
    <property type="match status" value="1"/>
</dbReference>
<feature type="domain" description="Radical SAM core" evidence="7">
    <location>
        <begin position="19"/>
        <end position="237"/>
    </location>
</feature>
<organism evidence="8">
    <name type="scientific">Desulfomonile tiedjei</name>
    <dbReference type="NCBI Taxonomy" id="2358"/>
    <lineage>
        <taxon>Bacteria</taxon>
        <taxon>Pseudomonadati</taxon>
        <taxon>Thermodesulfobacteriota</taxon>
        <taxon>Desulfomonilia</taxon>
        <taxon>Desulfomonilales</taxon>
        <taxon>Desulfomonilaceae</taxon>
        <taxon>Desulfomonile</taxon>
    </lineage>
</organism>
<dbReference type="PROSITE" id="PS51918">
    <property type="entry name" value="RADICAL_SAM"/>
    <property type="match status" value="1"/>
</dbReference>
<dbReference type="InterPro" id="IPR034457">
    <property type="entry name" value="Organic_radical-activating"/>
</dbReference>
<dbReference type="CDD" id="cd01335">
    <property type="entry name" value="Radical_SAM"/>
    <property type="match status" value="1"/>
</dbReference>
<keyword evidence="6" id="KW-0411">Iron-sulfur</keyword>
<keyword evidence="3" id="KW-0949">S-adenosyl-L-methionine</keyword>
<evidence type="ECO:0000256" key="5">
    <source>
        <dbReference type="ARBA" id="ARBA00023004"/>
    </source>
</evidence>
<dbReference type="NCBIfam" id="TIGR02495">
    <property type="entry name" value="NrdG2"/>
    <property type="match status" value="1"/>
</dbReference>
<dbReference type="SUPFAM" id="SSF102114">
    <property type="entry name" value="Radical SAM enzymes"/>
    <property type="match status" value="1"/>
</dbReference>
<dbReference type="GO" id="GO:0003824">
    <property type="term" value="F:catalytic activity"/>
    <property type="evidence" value="ECO:0007669"/>
    <property type="project" value="InterPro"/>
</dbReference>
<dbReference type="PANTHER" id="PTHR30352">
    <property type="entry name" value="PYRUVATE FORMATE-LYASE-ACTIVATING ENZYME"/>
    <property type="match status" value="1"/>
</dbReference>
<evidence type="ECO:0000259" key="7">
    <source>
        <dbReference type="PROSITE" id="PS51918"/>
    </source>
</evidence>
<evidence type="ECO:0000313" key="8">
    <source>
        <dbReference type="EMBL" id="HGH60584.1"/>
    </source>
</evidence>
<gene>
    <name evidence="8" type="ORF">ENV54_04715</name>
</gene>
<reference evidence="8" key="1">
    <citation type="journal article" date="2020" name="mSystems">
        <title>Genome- and Community-Level Interaction Insights into Carbon Utilization and Element Cycling Functions of Hydrothermarchaeota in Hydrothermal Sediment.</title>
        <authorList>
            <person name="Zhou Z."/>
            <person name="Liu Y."/>
            <person name="Xu W."/>
            <person name="Pan J."/>
            <person name="Luo Z.H."/>
            <person name="Li M."/>
        </authorList>
    </citation>
    <scope>NUCLEOTIDE SEQUENCE [LARGE SCALE GENOMIC DNA]</scope>
    <source>
        <strain evidence="8">SpSt-769</strain>
    </source>
</reference>
<keyword evidence="2" id="KW-0004">4Fe-4S</keyword>
<keyword evidence="5" id="KW-0408">Iron</keyword>
<dbReference type="InterPro" id="IPR058240">
    <property type="entry name" value="rSAM_sf"/>
</dbReference>
<dbReference type="AlphaFoldDB" id="A0A7C4ARC3"/>
<dbReference type="GO" id="GO:0051539">
    <property type="term" value="F:4 iron, 4 sulfur cluster binding"/>
    <property type="evidence" value="ECO:0007669"/>
    <property type="project" value="UniProtKB-KW"/>
</dbReference>
<dbReference type="SFLD" id="SFLDG01094">
    <property type="entry name" value="Uncharacterised_Radical_SAM_Su"/>
    <property type="match status" value="1"/>
</dbReference>
<dbReference type="InterPro" id="IPR012840">
    <property type="entry name" value="NrdG2"/>
</dbReference>
<evidence type="ECO:0000256" key="2">
    <source>
        <dbReference type="ARBA" id="ARBA00022485"/>
    </source>
</evidence>
<dbReference type="InterPro" id="IPR007197">
    <property type="entry name" value="rSAM"/>
</dbReference>
<evidence type="ECO:0000256" key="3">
    <source>
        <dbReference type="ARBA" id="ARBA00022691"/>
    </source>
</evidence>